<protein>
    <submittedName>
        <fullName evidence="2">Uncharacterized protein</fullName>
    </submittedName>
</protein>
<proteinExistence type="predicted"/>
<evidence type="ECO:0000313" key="3">
    <source>
        <dbReference type="Proteomes" id="UP001187192"/>
    </source>
</evidence>
<accession>A0AA88J5C8</accession>
<feature type="region of interest" description="Disordered" evidence="1">
    <location>
        <begin position="149"/>
        <end position="204"/>
    </location>
</feature>
<name>A0AA88J5C8_FICCA</name>
<feature type="compositionally biased region" description="Basic and acidic residues" evidence="1">
    <location>
        <begin position="163"/>
        <end position="173"/>
    </location>
</feature>
<evidence type="ECO:0000256" key="1">
    <source>
        <dbReference type="SAM" id="MobiDB-lite"/>
    </source>
</evidence>
<reference evidence="2" key="1">
    <citation type="submission" date="2023-07" db="EMBL/GenBank/DDBJ databases">
        <title>draft genome sequence of fig (Ficus carica).</title>
        <authorList>
            <person name="Takahashi T."/>
            <person name="Nishimura K."/>
        </authorList>
    </citation>
    <scope>NUCLEOTIDE SEQUENCE</scope>
</reference>
<comment type="caution">
    <text evidence="2">The sequence shown here is derived from an EMBL/GenBank/DDBJ whole genome shotgun (WGS) entry which is preliminary data.</text>
</comment>
<evidence type="ECO:0000313" key="2">
    <source>
        <dbReference type="EMBL" id="GMN63064.1"/>
    </source>
</evidence>
<feature type="region of interest" description="Disordered" evidence="1">
    <location>
        <begin position="1"/>
        <end position="83"/>
    </location>
</feature>
<gene>
    <name evidence="2" type="ORF">TIFTF001_032139</name>
</gene>
<keyword evidence="3" id="KW-1185">Reference proteome</keyword>
<dbReference type="AlphaFoldDB" id="A0AA88J5C8"/>
<dbReference type="EMBL" id="BTGU01000141">
    <property type="protein sequence ID" value="GMN63064.1"/>
    <property type="molecule type" value="Genomic_DNA"/>
</dbReference>
<organism evidence="2 3">
    <name type="scientific">Ficus carica</name>
    <name type="common">Common fig</name>
    <dbReference type="NCBI Taxonomy" id="3494"/>
    <lineage>
        <taxon>Eukaryota</taxon>
        <taxon>Viridiplantae</taxon>
        <taxon>Streptophyta</taxon>
        <taxon>Embryophyta</taxon>
        <taxon>Tracheophyta</taxon>
        <taxon>Spermatophyta</taxon>
        <taxon>Magnoliopsida</taxon>
        <taxon>eudicotyledons</taxon>
        <taxon>Gunneridae</taxon>
        <taxon>Pentapetalae</taxon>
        <taxon>rosids</taxon>
        <taxon>fabids</taxon>
        <taxon>Rosales</taxon>
        <taxon>Moraceae</taxon>
        <taxon>Ficeae</taxon>
        <taxon>Ficus</taxon>
    </lineage>
</organism>
<feature type="compositionally biased region" description="Low complexity" evidence="1">
    <location>
        <begin position="189"/>
        <end position="204"/>
    </location>
</feature>
<sequence length="204" mass="22245">MVRARTGSSSMPSKSSRSRKRDDEFPSSICQSDSTTRKRRKLKKRESEQPIPLAVVPASSYSVTDEEKDNRGDYFHSTRQKSGDTVPILVVDADIRKSSHKSGDTIPVKLDNLRVSPSHTAHIQKISDQGKSLSVNQGDTEVIPAEDWENAIEEETQSALPSDDPHKVPDESPHITTPHALHSADNGNADVPPADDASSSHSAS</sequence>
<dbReference type="Proteomes" id="UP001187192">
    <property type="component" value="Unassembled WGS sequence"/>
</dbReference>